<dbReference type="Proteomes" id="UP000029096">
    <property type="component" value="Unassembled WGS sequence"/>
</dbReference>
<organism evidence="1 2">
    <name type="scientific">Bifidobacterium bohemicum DSM 22767</name>
    <dbReference type="NCBI Taxonomy" id="1437606"/>
    <lineage>
        <taxon>Bacteria</taxon>
        <taxon>Bacillati</taxon>
        <taxon>Actinomycetota</taxon>
        <taxon>Actinomycetes</taxon>
        <taxon>Bifidobacteriales</taxon>
        <taxon>Bifidobacteriaceae</taxon>
        <taxon>Bifidobacterium</taxon>
    </lineage>
</organism>
<dbReference type="STRING" id="1437606.BBOH_1023"/>
<keyword evidence="2" id="KW-1185">Reference proteome</keyword>
<accession>A0A086ZGB5</accession>
<reference evidence="1 2" key="1">
    <citation type="submission" date="2014-03" db="EMBL/GenBank/DDBJ databases">
        <title>Genomics of Bifidobacteria.</title>
        <authorList>
            <person name="Ventura M."/>
            <person name="Milani C."/>
            <person name="Lugli G.A."/>
        </authorList>
    </citation>
    <scope>NUCLEOTIDE SEQUENCE [LARGE SCALE GENOMIC DNA]</scope>
    <source>
        <strain evidence="1 2">DSM 22767</strain>
    </source>
</reference>
<dbReference type="AlphaFoldDB" id="A0A086ZGB5"/>
<comment type="caution">
    <text evidence="1">The sequence shown here is derived from an EMBL/GenBank/DDBJ whole genome shotgun (WGS) entry which is preliminary data.</text>
</comment>
<gene>
    <name evidence="1" type="ORF">BBOH_1023</name>
</gene>
<dbReference type="RefSeq" id="WP_074428527.1">
    <property type="nucleotide sequence ID" value="NZ_JDUS01000006.1"/>
</dbReference>
<name>A0A086ZGB5_9BIFI</name>
<dbReference type="eggNOG" id="ENOG503082I">
    <property type="taxonomic scope" value="Bacteria"/>
</dbReference>
<evidence type="ECO:0000313" key="2">
    <source>
        <dbReference type="Proteomes" id="UP000029096"/>
    </source>
</evidence>
<evidence type="ECO:0000313" key="1">
    <source>
        <dbReference type="EMBL" id="KFI45565.1"/>
    </source>
</evidence>
<proteinExistence type="predicted"/>
<dbReference type="OrthoDB" id="3239392at2"/>
<protein>
    <submittedName>
        <fullName evidence="1">Uncharacterized protein</fullName>
    </submittedName>
</protein>
<dbReference type="EMBL" id="JGYP01000002">
    <property type="protein sequence ID" value="KFI45565.1"/>
    <property type="molecule type" value="Genomic_DNA"/>
</dbReference>
<sequence length="98" mass="10637">MNGPTESRGHMVVARHVTEVVSVAQAANVPLQVEASQEDHFDPESSCDARERALIAQLRSLLRPVVAPVCLIERIEATLDRCCVESGREIGEGDDAEV</sequence>